<dbReference type="PROSITE" id="PS51257">
    <property type="entry name" value="PROKAR_LIPOPROTEIN"/>
    <property type="match status" value="1"/>
</dbReference>
<dbReference type="RefSeq" id="WP_110312268.1">
    <property type="nucleotide sequence ID" value="NZ_QICL01000034.1"/>
</dbReference>
<proteinExistence type="predicted"/>
<dbReference type="OrthoDB" id="9802600at2"/>
<feature type="domain" description="Alpha fucosidase A-like C-terminal" evidence="3">
    <location>
        <begin position="728"/>
        <end position="824"/>
    </location>
</feature>
<dbReference type="InterPro" id="IPR012341">
    <property type="entry name" value="6hp_glycosidase-like_sf"/>
</dbReference>
<protein>
    <submittedName>
        <fullName evidence="5">Alpha-L-fucosidase 2</fullName>
    </submittedName>
</protein>
<dbReference type="InterPro" id="IPR054363">
    <property type="entry name" value="GH95_cat"/>
</dbReference>
<dbReference type="FunFam" id="1.50.10.10:FF:000028">
    <property type="entry name" value="Alpha-L-fucosidase 2"/>
    <property type="match status" value="1"/>
</dbReference>
<dbReference type="Gene3D" id="2.70.98.50">
    <property type="entry name" value="putative glycoside hydrolase family protein from bacillus halodurans"/>
    <property type="match status" value="1"/>
</dbReference>
<feature type="domain" description="Glycosyl hydrolase family 95 N-terminal" evidence="2">
    <location>
        <begin position="32"/>
        <end position="279"/>
    </location>
</feature>
<dbReference type="GO" id="GO:0004560">
    <property type="term" value="F:alpha-L-fucosidase activity"/>
    <property type="evidence" value="ECO:0007669"/>
    <property type="project" value="InterPro"/>
</dbReference>
<keyword evidence="1" id="KW-0732">Signal</keyword>
<evidence type="ECO:0000259" key="2">
    <source>
        <dbReference type="Pfam" id="PF14498"/>
    </source>
</evidence>
<evidence type="ECO:0000259" key="4">
    <source>
        <dbReference type="Pfam" id="PF22124"/>
    </source>
</evidence>
<dbReference type="SUPFAM" id="SSF48208">
    <property type="entry name" value="Six-hairpin glycosidases"/>
    <property type="match status" value="1"/>
</dbReference>
<reference evidence="5 6" key="1">
    <citation type="submission" date="2018-03" db="EMBL/GenBank/DDBJ databases">
        <title>Genomic Encyclopedia of Archaeal and Bacterial Type Strains, Phase II (KMG-II): from individual species to whole genera.</title>
        <authorList>
            <person name="Goeker M."/>
        </authorList>
    </citation>
    <scope>NUCLEOTIDE SEQUENCE [LARGE SCALE GENOMIC DNA]</scope>
    <source>
        <strain evidence="5 6">DSM 100214</strain>
    </source>
</reference>
<dbReference type="Pfam" id="PF14498">
    <property type="entry name" value="Glyco_hyd_65N_2"/>
    <property type="match status" value="1"/>
</dbReference>
<dbReference type="Gene3D" id="2.60.40.1180">
    <property type="entry name" value="Golgi alpha-mannosidase II"/>
    <property type="match status" value="1"/>
</dbReference>
<dbReference type="Pfam" id="PF22124">
    <property type="entry name" value="Glyco_hydro_95_cat"/>
    <property type="match status" value="1"/>
</dbReference>
<accession>A0A2V3PQU5</accession>
<dbReference type="Gene3D" id="1.50.10.10">
    <property type="match status" value="1"/>
</dbReference>
<dbReference type="InterPro" id="IPR049053">
    <property type="entry name" value="AFCA-like_C"/>
</dbReference>
<comment type="caution">
    <text evidence="5">The sequence shown here is derived from an EMBL/GenBank/DDBJ whole genome shotgun (WGS) entry which is preliminary data.</text>
</comment>
<dbReference type="PANTHER" id="PTHR31084">
    <property type="entry name" value="ALPHA-L-FUCOSIDASE 2"/>
    <property type="match status" value="1"/>
</dbReference>
<dbReference type="Pfam" id="PF21307">
    <property type="entry name" value="Glyco_hydro_95_C"/>
    <property type="match status" value="1"/>
</dbReference>
<evidence type="ECO:0000256" key="1">
    <source>
        <dbReference type="SAM" id="SignalP"/>
    </source>
</evidence>
<dbReference type="Proteomes" id="UP000247973">
    <property type="component" value="Unassembled WGS sequence"/>
</dbReference>
<dbReference type="AlphaFoldDB" id="A0A2V3PQU5"/>
<feature type="domain" description="Glycosyl hydrolase family 95 catalytic" evidence="4">
    <location>
        <begin position="308"/>
        <end position="726"/>
    </location>
</feature>
<dbReference type="InterPro" id="IPR016518">
    <property type="entry name" value="Alpha-L-fucosidase"/>
</dbReference>
<gene>
    <name evidence="5" type="ORF">CLV62_13413</name>
</gene>
<dbReference type="PIRSF" id="PIRSF007663">
    <property type="entry name" value="UCP007663"/>
    <property type="match status" value="1"/>
</dbReference>
<evidence type="ECO:0000259" key="3">
    <source>
        <dbReference type="Pfam" id="PF21307"/>
    </source>
</evidence>
<feature type="signal peptide" evidence="1">
    <location>
        <begin position="1"/>
        <end position="25"/>
    </location>
</feature>
<dbReference type="InterPro" id="IPR013780">
    <property type="entry name" value="Glyco_hydro_b"/>
</dbReference>
<dbReference type="EMBL" id="QICL01000034">
    <property type="protein sequence ID" value="PXV59958.1"/>
    <property type="molecule type" value="Genomic_DNA"/>
</dbReference>
<dbReference type="PANTHER" id="PTHR31084:SF0">
    <property type="entry name" value="ALPHA-L-FUCOSIDASE 2"/>
    <property type="match status" value="1"/>
</dbReference>
<keyword evidence="6" id="KW-1185">Reference proteome</keyword>
<name>A0A2V3PQU5_9BACT</name>
<organism evidence="5 6">
    <name type="scientific">Dysgonomonas alginatilytica</name>
    <dbReference type="NCBI Taxonomy" id="1605892"/>
    <lineage>
        <taxon>Bacteria</taxon>
        <taxon>Pseudomonadati</taxon>
        <taxon>Bacteroidota</taxon>
        <taxon>Bacteroidia</taxon>
        <taxon>Bacteroidales</taxon>
        <taxon>Dysgonomonadaceae</taxon>
        <taxon>Dysgonomonas</taxon>
    </lineage>
</organism>
<sequence length="828" mass="93760">MTKSNLCFLFLSCLLAISCTSQLSAQEKTLKLWYDEPAQEWVEALPVGNGRLGAMVFGGTDKELIQLNEESLWSGGPVDLNPNPEAKKYLQPIRDALFEEDYETAQKLSHKMQGYYTQSYAPLGDLHIKQLYDGAVTNYYRDLDLNTAIATTRFSVGNVEYLREVFSSAPDQIIVVRLSSNKKGMLNFDADLSSQLRSDLSTYGNNKLILDGRAPAHADPSYFKENKEPVIYNDKNGMRFRLICQVKTKDGKTTVDEKGIHISNATEAILFLSAATSFNGFDKNPVAEGKNEKDIAEKFMNEAFRKKYDVIKSDHIKDYKSYFDRVAFNLEKGKSTAMQMTTTARLEKYLHGEQDLYLEELYFQYNRYLLISCSRPGGIAANLQGIWNNELRPPWSSNFTTNINAQMNYWPSEVANLGEMHEPFLNQIKNMSVNGSQTARNFYDAKGWCLHHNSDIWAQTNPVGNLGKGAPVWANWMMGGQWVSQHLFEHYRYSGDLEYLRNYAYPIMKGAAEFSIDWLIENKDGYLITAPSTSPENTFIDNKGKRGSVAVAMTCDMVLIWDLFTNLIEASEVLGIDSEFRQTLVEKRAKLYPLQIGSKGQLLEWYKDFEDAEYNHRHISHLIGLYPGRQISPLTTPKLADASRRSLEIRGDDGTGWALGWKINTWARLLDGDHAYILLRNLLRVTGNRNTEYNKGGGSYRNLFCAHPPFQIDGNFGGLAGMCEMLLQSHLGEIHLLPALPSAWSEGDIKGLKARNGFEIDMDWDNGMLSKAYIQSQLGKDCILRTDVPIEIANTQFSTEGKVVNGKKYFITTFPTSKGKQYMLKVRS</sequence>
<dbReference type="InterPro" id="IPR008928">
    <property type="entry name" value="6-hairpin_glycosidase_sf"/>
</dbReference>
<dbReference type="InterPro" id="IPR027414">
    <property type="entry name" value="GH95_N_dom"/>
</dbReference>
<evidence type="ECO:0000313" key="5">
    <source>
        <dbReference type="EMBL" id="PXV59958.1"/>
    </source>
</evidence>
<dbReference type="GO" id="GO:0005975">
    <property type="term" value="P:carbohydrate metabolic process"/>
    <property type="evidence" value="ECO:0007669"/>
    <property type="project" value="InterPro"/>
</dbReference>
<feature type="chain" id="PRO_5016106678" evidence="1">
    <location>
        <begin position="26"/>
        <end position="828"/>
    </location>
</feature>
<evidence type="ECO:0000313" key="6">
    <source>
        <dbReference type="Proteomes" id="UP000247973"/>
    </source>
</evidence>